<dbReference type="PANTHER" id="PTHR48485:SF4">
    <property type="entry name" value="INTERLEUKIN-12 SUBUNIT BETA"/>
    <property type="match status" value="1"/>
</dbReference>
<dbReference type="InterPro" id="IPR036179">
    <property type="entry name" value="Ig-like_dom_sf"/>
</dbReference>
<evidence type="ECO:0000256" key="5">
    <source>
        <dbReference type="RuleBase" id="RU281113"/>
    </source>
</evidence>
<keyword evidence="1 5" id="KW-0732">Signal</keyword>
<dbReference type="InterPro" id="IPR036116">
    <property type="entry name" value="FN3_sf"/>
</dbReference>
<dbReference type="RefSeq" id="XP_068885316.1">
    <property type="nucleotide sequence ID" value="XM_069029215.1"/>
</dbReference>
<comment type="subunit">
    <text evidence="5">Heterodimer with IL12A; disulfide-linked. The heterodimer is known as interleukin IL-12.</text>
</comment>
<dbReference type="GO" id="GO:0005125">
    <property type="term" value="F:cytokine activity"/>
    <property type="evidence" value="ECO:0007669"/>
    <property type="project" value="UniProtKB-KW"/>
</dbReference>
<keyword evidence="5" id="KW-0202">Cytokine</keyword>
<evidence type="ECO:0000313" key="8">
    <source>
        <dbReference type="Proteomes" id="UP000575874"/>
    </source>
</evidence>
<sequence length="313" mass="35771">MSHLLRALLSLLSFAALLESAQWKLQENVFVIESQWNAEAPATTVELTCNTSEEAVYWKKDSEWKQEGKTLTAAVKEFPDAGNYTCLSQESHEVLDSNLLLIAKIDSKGQMMRWILKSFQEPKWTFLKCEAKNYSGIFTCSWMTENNSPNVKFTIRSLKGPQGDVSCSSPVPHTEGALTTYTAQCHKENFCAFAEEHQPIDIFLEVIDEVEYENYTASFFIRDIIKPDPPQCQYVATNGTVTWTYPRTWSTPNSYFPLTFKVKVKSTKRHKYQVYDTDEQSVQLPAPGPAEVSVQARDRCYLSSWSEWSSLCR</sequence>
<feature type="signal peptide" evidence="5">
    <location>
        <begin position="1"/>
        <end position="20"/>
    </location>
</feature>
<dbReference type="InterPro" id="IPR013783">
    <property type="entry name" value="Ig-like_fold"/>
</dbReference>
<dbReference type="SUPFAM" id="SSF48726">
    <property type="entry name" value="Immunoglobulin"/>
    <property type="match status" value="1"/>
</dbReference>
<keyword evidence="4 5" id="KW-0393">Immunoglobulin domain</keyword>
<evidence type="ECO:0000256" key="1">
    <source>
        <dbReference type="ARBA" id="ARBA00022729"/>
    </source>
</evidence>
<feature type="non-terminal residue" evidence="7">
    <location>
        <position position="1"/>
    </location>
</feature>
<comment type="caution">
    <text evidence="7">The sequence shown here is derived from an EMBL/GenBank/DDBJ whole genome shotgun (WGS) entry which is preliminary data.</text>
</comment>
<keyword evidence="8" id="KW-1185">Reference proteome</keyword>
<reference evidence="7 8" key="1">
    <citation type="submission" date="2019-09" db="EMBL/GenBank/DDBJ databases">
        <title>Bird 10,000 Genomes (B10K) Project - Family phase.</title>
        <authorList>
            <person name="Zhang G."/>
        </authorList>
    </citation>
    <scope>NUCLEOTIDE SEQUENCE [LARGE SCALE GENOMIC DNA]</scope>
    <source>
        <strain evidence="7">OUT-0022</strain>
        <tissue evidence="7">Blood</tissue>
    </source>
</reference>
<organism evidence="7 8">
    <name type="scientific">Aphelocoma coerulescens</name>
    <name type="common">Florida scrub-jay</name>
    <name type="synonym">Corvus coerulescens</name>
    <dbReference type="NCBI Taxonomy" id="39617"/>
    <lineage>
        <taxon>Eukaryota</taxon>
        <taxon>Metazoa</taxon>
        <taxon>Chordata</taxon>
        <taxon>Craniata</taxon>
        <taxon>Vertebrata</taxon>
        <taxon>Euteleostomi</taxon>
        <taxon>Archelosauria</taxon>
        <taxon>Archosauria</taxon>
        <taxon>Dinosauria</taxon>
        <taxon>Saurischia</taxon>
        <taxon>Theropoda</taxon>
        <taxon>Coelurosauria</taxon>
        <taxon>Aves</taxon>
        <taxon>Neognathae</taxon>
        <taxon>Neoaves</taxon>
        <taxon>Telluraves</taxon>
        <taxon>Australaves</taxon>
        <taxon>Passeriformes</taxon>
        <taxon>Corvoidea</taxon>
        <taxon>Corvidae</taxon>
        <taxon>Aphelocoma</taxon>
    </lineage>
</organism>
<dbReference type="PRINTS" id="PR01928">
    <property type="entry name" value="INTRLEUKN12B"/>
</dbReference>
<evidence type="ECO:0000256" key="2">
    <source>
        <dbReference type="ARBA" id="ARBA00023157"/>
    </source>
</evidence>
<evidence type="ECO:0000259" key="6">
    <source>
        <dbReference type="Pfam" id="PF10420"/>
    </source>
</evidence>
<name>A0A7K7BVP8_APHCE</name>
<feature type="chain" id="PRO_5029931262" description="Interleukin-12 subunit beta" evidence="5">
    <location>
        <begin position="21"/>
        <end position="313"/>
    </location>
</feature>
<protein>
    <recommendedName>
        <fullName evidence="5">Interleukin-12 subunit beta</fullName>
        <shortName evidence="5">IL-12B</shortName>
    </recommendedName>
    <alternativeName>
        <fullName evidence="5">Cytotoxic lymphocyte maturation factor 40 kDa subunit</fullName>
    </alternativeName>
    <alternativeName>
        <fullName evidence="5">IL-12 subunit p40</fullName>
    </alternativeName>
</protein>
<dbReference type="GeneID" id="138118307"/>
<dbReference type="PANTHER" id="PTHR48485">
    <property type="entry name" value="INTERLEUKIN-12 SUBUNIT BETA-RELATED"/>
    <property type="match status" value="1"/>
</dbReference>
<dbReference type="Pfam" id="PF10420">
    <property type="entry name" value="IL12p40_C"/>
    <property type="match status" value="1"/>
</dbReference>
<dbReference type="SUPFAM" id="SSF49265">
    <property type="entry name" value="Fibronectin type III"/>
    <property type="match status" value="2"/>
</dbReference>
<dbReference type="PIRSF" id="PIRSF038007">
    <property type="entry name" value="IL_12_beta"/>
    <property type="match status" value="1"/>
</dbReference>
<keyword evidence="5" id="KW-0964">Secreted</keyword>
<evidence type="ECO:0000256" key="3">
    <source>
        <dbReference type="ARBA" id="ARBA00023180"/>
    </source>
</evidence>
<dbReference type="Proteomes" id="UP000575874">
    <property type="component" value="Unassembled WGS sequence"/>
</dbReference>
<evidence type="ECO:0000256" key="4">
    <source>
        <dbReference type="ARBA" id="ARBA00023319"/>
    </source>
</evidence>
<dbReference type="InterPro" id="IPR050676">
    <property type="entry name" value="IL-12"/>
</dbReference>
<dbReference type="Pfam" id="PF16681">
    <property type="entry name" value="Ig_5"/>
    <property type="match status" value="1"/>
</dbReference>
<keyword evidence="3 5" id="KW-0325">Glycoprotein</keyword>
<accession>A0A7K7BVP8</accession>
<dbReference type="AlphaFoldDB" id="A0A7K7BVP8"/>
<evidence type="ECO:0000313" key="7">
    <source>
        <dbReference type="EMBL" id="NWY12493.1"/>
    </source>
</evidence>
<comment type="subcellular location">
    <subcellularLocation>
        <location evidence="5">Secreted</location>
    </subcellularLocation>
</comment>
<dbReference type="EMBL" id="VZSI01000023">
    <property type="protein sequence ID" value="NWY12493.1"/>
    <property type="molecule type" value="Genomic_DNA"/>
</dbReference>
<dbReference type="InterPro" id="IPR015528">
    <property type="entry name" value="IL-12_beta"/>
</dbReference>
<dbReference type="Gene3D" id="2.60.40.10">
    <property type="entry name" value="Immunoglobulins"/>
    <property type="match status" value="3"/>
</dbReference>
<dbReference type="InterPro" id="IPR019482">
    <property type="entry name" value="IL-12_beta_cen-dom"/>
</dbReference>
<feature type="non-terminal residue" evidence="7">
    <location>
        <position position="313"/>
    </location>
</feature>
<dbReference type="GO" id="GO:0004896">
    <property type="term" value="F:cytokine receptor activity"/>
    <property type="evidence" value="ECO:0007669"/>
    <property type="project" value="UniProtKB-UniRule"/>
</dbReference>
<proteinExistence type="inferred from homology"/>
<keyword evidence="2" id="KW-1015">Disulfide bond</keyword>
<feature type="domain" description="Interleukin-12 beta central" evidence="6">
    <location>
        <begin position="125"/>
        <end position="208"/>
    </location>
</feature>
<dbReference type="GO" id="GO:0005615">
    <property type="term" value="C:extracellular space"/>
    <property type="evidence" value="ECO:0007669"/>
    <property type="project" value="UniProtKB-KW"/>
</dbReference>
<comment type="similarity">
    <text evidence="5">Belongs to the IL-12B family.</text>
</comment>
<gene>
    <name evidence="7" type="primary">Il12b</name>
    <name evidence="5" type="synonym">IL12B</name>
    <name evidence="7" type="ORF">APHCOE_R10425</name>
</gene>